<evidence type="ECO:0000313" key="2">
    <source>
        <dbReference type="Proteomes" id="UP000639419"/>
    </source>
</evidence>
<dbReference type="Proteomes" id="UP000639419">
    <property type="component" value="Unassembled WGS sequence"/>
</dbReference>
<protein>
    <recommendedName>
        <fullName evidence="3">DUF4352 domain-containing protein</fullName>
    </recommendedName>
</protein>
<evidence type="ECO:0008006" key="3">
    <source>
        <dbReference type="Google" id="ProtNLM"/>
    </source>
</evidence>
<name>A0ABX2L4H2_9PROT</name>
<organism evidence="1 2">
    <name type="scientific">Azospirillum formosense</name>
    <dbReference type="NCBI Taxonomy" id="861533"/>
    <lineage>
        <taxon>Bacteria</taxon>
        <taxon>Pseudomonadati</taxon>
        <taxon>Pseudomonadota</taxon>
        <taxon>Alphaproteobacteria</taxon>
        <taxon>Rhodospirillales</taxon>
        <taxon>Azospirillaceae</taxon>
        <taxon>Azospirillum</taxon>
    </lineage>
</organism>
<keyword evidence="2" id="KW-1185">Reference proteome</keyword>
<gene>
    <name evidence="1" type="ORF">GBZ26_21805</name>
</gene>
<evidence type="ECO:0000313" key="1">
    <source>
        <dbReference type="EMBL" id="NUB21812.1"/>
    </source>
</evidence>
<accession>A0ABX2L4H2</accession>
<dbReference type="EMBL" id="WHOR01000209">
    <property type="protein sequence ID" value="NUB21812.1"/>
    <property type="molecule type" value="Genomic_DNA"/>
</dbReference>
<reference evidence="1 2" key="1">
    <citation type="submission" date="2019-10" db="EMBL/GenBank/DDBJ databases">
        <title>Genome sequence of Azospirillum formosense CC-Nfb-7.</title>
        <authorList>
            <person name="Ambrosini A."/>
            <person name="Sant'Anna F.H."/>
            <person name="Cassan F.D."/>
            <person name="Souza E.M."/>
            <person name="Passaglia L.M.P."/>
        </authorList>
    </citation>
    <scope>NUCLEOTIDE SEQUENCE [LARGE SCALE GENOMIC DNA]</scope>
    <source>
        <strain evidence="1 2">CC-NFb-7</strain>
    </source>
</reference>
<sequence>MDRRRDRNIGTPARKSPRALAFASLGAGFGVLALTGCSGLGGGSNTAADAALACPKVSIVRDLAEVTQFRNGGGRDLTDVTSRAALADYSGNCDYTSDGVTVNVNVFLIAERGPAMQGNTANYRYFVAVAKPGEETPTTKTEFDTSVTFESGKLRSGSREELAPKIPLPKDANGKDWKIFLGFQLTPEQLAFNRAQMKQ</sequence>
<proteinExistence type="predicted"/>
<comment type="caution">
    <text evidence="1">The sequence shown here is derived from an EMBL/GenBank/DDBJ whole genome shotgun (WGS) entry which is preliminary data.</text>
</comment>